<dbReference type="RefSeq" id="WP_203854780.1">
    <property type="nucleotide sequence ID" value="NZ_BAAAVW010000057.1"/>
</dbReference>
<sequence length="132" mass="14778">MTNMGGRGPSYDFWLRVQRELDAQAMTVRELVERSGVQHTVIGSLQYASIRNRSARRLNVLKVAEALSIPQDEALQLAGLTTPALDHSVDVRAAIRSSSAYDDDQKTALYQLLDLFDRDRDLRRGQSESKAS</sequence>
<name>A0A919UF15_9ACTN</name>
<evidence type="ECO:0000313" key="1">
    <source>
        <dbReference type="EMBL" id="GIG53187.1"/>
    </source>
</evidence>
<organism evidence="1 2">
    <name type="scientific">Dactylosporangium siamense</name>
    <dbReference type="NCBI Taxonomy" id="685454"/>
    <lineage>
        <taxon>Bacteria</taxon>
        <taxon>Bacillati</taxon>
        <taxon>Actinomycetota</taxon>
        <taxon>Actinomycetes</taxon>
        <taxon>Micromonosporales</taxon>
        <taxon>Micromonosporaceae</taxon>
        <taxon>Dactylosporangium</taxon>
    </lineage>
</organism>
<accession>A0A919UF15</accession>
<comment type="caution">
    <text evidence="1">The sequence shown here is derived from an EMBL/GenBank/DDBJ whole genome shotgun (WGS) entry which is preliminary data.</text>
</comment>
<protein>
    <submittedName>
        <fullName evidence="1">Uncharacterized protein</fullName>
    </submittedName>
</protein>
<evidence type="ECO:0000313" key="2">
    <source>
        <dbReference type="Proteomes" id="UP000660611"/>
    </source>
</evidence>
<proteinExistence type="predicted"/>
<dbReference type="AlphaFoldDB" id="A0A919UF15"/>
<dbReference type="EMBL" id="BONQ01000218">
    <property type="protein sequence ID" value="GIG53187.1"/>
    <property type="molecule type" value="Genomic_DNA"/>
</dbReference>
<gene>
    <name evidence="1" type="ORF">Dsi01nite_112280</name>
</gene>
<keyword evidence="2" id="KW-1185">Reference proteome</keyword>
<reference evidence="1" key="1">
    <citation type="submission" date="2021-01" db="EMBL/GenBank/DDBJ databases">
        <title>Whole genome shotgun sequence of Dactylosporangium siamense NBRC 106093.</title>
        <authorList>
            <person name="Komaki H."/>
            <person name="Tamura T."/>
        </authorList>
    </citation>
    <scope>NUCLEOTIDE SEQUENCE</scope>
    <source>
        <strain evidence="1">NBRC 106093</strain>
    </source>
</reference>
<dbReference type="Proteomes" id="UP000660611">
    <property type="component" value="Unassembled WGS sequence"/>
</dbReference>